<dbReference type="Pfam" id="PF07992">
    <property type="entry name" value="Pyr_redox_2"/>
    <property type="match status" value="1"/>
</dbReference>
<evidence type="ECO:0000256" key="3">
    <source>
        <dbReference type="ARBA" id="ARBA00023002"/>
    </source>
</evidence>
<dbReference type="InterPro" id="IPR008255">
    <property type="entry name" value="Pyr_nucl-diS_OxRdtase_2_AS"/>
</dbReference>
<name>A0A662DJU9_UNCAE</name>
<dbReference type="GO" id="GO:0004791">
    <property type="term" value="F:thioredoxin-disulfide reductase (NADPH) activity"/>
    <property type="evidence" value="ECO:0007669"/>
    <property type="project" value="UniProtKB-UniRule"/>
</dbReference>
<dbReference type="SUPFAM" id="SSF51905">
    <property type="entry name" value="FAD/NAD(P)-binding domain"/>
    <property type="match status" value="1"/>
</dbReference>
<proteinExistence type="inferred from homology"/>
<evidence type="ECO:0000313" key="9">
    <source>
        <dbReference type="EMBL" id="RLE14176.1"/>
    </source>
</evidence>
<feature type="domain" description="FAD/NAD(P)-binding" evidence="8">
    <location>
        <begin position="6"/>
        <end position="293"/>
    </location>
</feature>
<dbReference type="InterPro" id="IPR005982">
    <property type="entry name" value="Thioredox_Rdtase"/>
</dbReference>
<accession>A0A662DJU9</accession>
<comment type="cofactor">
    <cofactor evidence="7">
        <name>FAD</name>
        <dbReference type="ChEBI" id="CHEBI:57692"/>
    </cofactor>
    <text evidence="7">Binds 1 FAD per subunit.</text>
</comment>
<dbReference type="InterPro" id="IPR050097">
    <property type="entry name" value="Ferredoxin-NADP_redctase_2"/>
</dbReference>
<comment type="caution">
    <text evidence="9">The sequence shown here is derived from an EMBL/GenBank/DDBJ whole genome shotgun (WGS) entry which is preliminary data.</text>
</comment>
<dbReference type="AlphaFoldDB" id="A0A662DJU9"/>
<dbReference type="EMBL" id="QMQB01000050">
    <property type="protein sequence ID" value="RLE14176.1"/>
    <property type="molecule type" value="Genomic_DNA"/>
</dbReference>
<dbReference type="PROSITE" id="PS00573">
    <property type="entry name" value="PYRIDINE_REDOX_2"/>
    <property type="match status" value="1"/>
</dbReference>
<dbReference type="GO" id="GO:0019430">
    <property type="term" value="P:removal of superoxide radicals"/>
    <property type="evidence" value="ECO:0007669"/>
    <property type="project" value="UniProtKB-UniRule"/>
</dbReference>
<keyword evidence="1 6" id="KW-0285">Flavoprotein</keyword>
<comment type="similarity">
    <text evidence="6">Belongs to the class-II pyridine nucleotide-disulfide oxidoreductase family.</text>
</comment>
<dbReference type="NCBIfam" id="TIGR01292">
    <property type="entry name" value="TRX_reduct"/>
    <property type="match status" value="1"/>
</dbReference>
<dbReference type="GO" id="GO:0005737">
    <property type="term" value="C:cytoplasm"/>
    <property type="evidence" value="ECO:0007669"/>
    <property type="project" value="InterPro"/>
</dbReference>
<keyword evidence="7" id="KW-0521">NADP</keyword>
<dbReference type="PANTHER" id="PTHR48105">
    <property type="entry name" value="THIOREDOXIN REDUCTASE 1-RELATED-RELATED"/>
    <property type="match status" value="1"/>
</dbReference>
<evidence type="ECO:0000256" key="7">
    <source>
        <dbReference type="RuleBase" id="RU003881"/>
    </source>
</evidence>
<organism evidence="9 10">
    <name type="scientific">Aerophobetes bacterium</name>
    <dbReference type="NCBI Taxonomy" id="2030807"/>
    <lineage>
        <taxon>Bacteria</taxon>
        <taxon>Candidatus Aerophobota</taxon>
    </lineage>
</organism>
<evidence type="ECO:0000259" key="8">
    <source>
        <dbReference type="Pfam" id="PF07992"/>
    </source>
</evidence>
<sequence length="310" mass="34218">MEKKTYQLIIIGAGPAGLSAAIYAQRAQIDTLVLEKLAPGGQILTSDKIENYPGFPKPIPTQQLMSRIIQQAKNLGMQLRNEGVEKIEEKDEKIVYTDSGNTYKSSALIIATGANPLTLGIPGEKEFTGKGVSYCATCDAPFFRDQKVVVVGGGNTAAEEAIYLAKFAEKVYLVHRRDKLRADKILQKRLLNNKKIEVIWDTVPERIYGNNQVKGVILKNVKSNETKEKECAGVFIFVGVKPNTDFVKGWIDVDEKGFILTNEKMETSREGVFACGDVRSNLMKQVVVACSEGAQAAFMAGKYLEWKEGQ</sequence>
<gene>
    <name evidence="9" type="primary">trxB</name>
    <name evidence="9" type="ORF">DRI96_01830</name>
</gene>
<evidence type="ECO:0000256" key="1">
    <source>
        <dbReference type="ARBA" id="ARBA00022630"/>
    </source>
</evidence>
<evidence type="ECO:0000256" key="5">
    <source>
        <dbReference type="ARBA" id="ARBA00023284"/>
    </source>
</evidence>
<evidence type="ECO:0000256" key="6">
    <source>
        <dbReference type="RuleBase" id="RU003880"/>
    </source>
</evidence>
<dbReference type="PRINTS" id="PR00368">
    <property type="entry name" value="FADPNR"/>
</dbReference>
<dbReference type="Gene3D" id="3.50.50.60">
    <property type="entry name" value="FAD/NAD(P)-binding domain"/>
    <property type="match status" value="2"/>
</dbReference>
<protein>
    <recommendedName>
        <fullName evidence="6">Thioredoxin reductase</fullName>
        <ecNumber evidence="6">1.8.1.9</ecNumber>
    </recommendedName>
</protein>
<keyword evidence="4" id="KW-1015">Disulfide bond</keyword>
<evidence type="ECO:0000256" key="4">
    <source>
        <dbReference type="ARBA" id="ARBA00023157"/>
    </source>
</evidence>
<keyword evidence="2 6" id="KW-0274">FAD</keyword>
<evidence type="ECO:0000256" key="2">
    <source>
        <dbReference type="ARBA" id="ARBA00022827"/>
    </source>
</evidence>
<dbReference type="Proteomes" id="UP000267654">
    <property type="component" value="Unassembled WGS sequence"/>
</dbReference>
<keyword evidence="3 6" id="KW-0560">Oxidoreductase</keyword>
<dbReference type="EC" id="1.8.1.9" evidence="6"/>
<dbReference type="InterPro" id="IPR023753">
    <property type="entry name" value="FAD/NAD-binding_dom"/>
</dbReference>
<dbReference type="PRINTS" id="PR00469">
    <property type="entry name" value="PNDRDTASEII"/>
</dbReference>
<keyword evidence="5 6" id="KW-0676">Redox-active center</keyword>
<reference evidence="9 10" key="1">
    <citation type="submission" date="2018-06" db="EMBL/GenBank/DDBJ databases">
        <title>Extensive metabolic versatility and redundancy in microbially diverse, dynamic hydrothermal sediments.</title>
        <authorList>
            <person name="Dombrowski N."/>
            <person name="Teske A."/>
            <person name="Baker B.J."/>
        </authorList>
    </citation>
    <scope>NUCLEOTIDE SEQUENCE [LARGE SCALE GENOMIC DNA]</scope>
    <source>
        <strain evidence="9">B19_G9</strain>
    </source>
</reference>
<comment type="catalytic activity">
    <reaction evidence="6">
        <text>[thioredoxin]-dithiol + NADP(+) = [thioredoxin]-disulfide + NADPH + H(+)</text>
        <dbReference type="Rhea" id="RHEA:20345"/>
        <dbReference type="Rhea" id="RHEA-COMP:10698"/>
        <dbReference type="Rhea" id="RHEA-COMP:10700"/>
        <dbReference type="ChEBI" id="CHEBI:15378"/>
        <dbReference type="ChEBI" id="CHEBI:29950"/>
        <dbReference type="ChEBI" id="CHEBI:50058"/>
        <dbReference type="ChEBI" id="CHEBI:57783"/>
        <dbReference type="ChEBI" id="CHEBI:58349"/>
        <dbReference type="EC" id="1.8.1.9"/>
    </reaction>
</comment>
<evidence type="ECO:0000313" key="10">
    <source>
        <dbReference type="Proteomes" id="UP000267654"/>
    </source>
</evidence>
<comment type="subunit">
    <text evidence="6">Homodimer.</text>
</comment>
<dbReference type="InterPro" id="IPR036188">
    <property type="entry name" value="FAD/NAD-bd_sf"/>
</dbReference>